<dbReference type="PROSITE" id="PS00061">
    <property type="entry name" value="ADH_SHORT"/>
    <property type="match status" value="1"/>
</dbReference>
<keyword evidence="3" id="KW-0560">Oxidoreductase</keyword>
<dbReference type="PANTHER" id="PTHR43391:SF14">
    <property type="entry name" value="DEHYDROGENASE_REDUCTASE SDR FAMILY PROTEIN 7-LIKE"/>
    <property type="match status" value="1"/>
</dbReference>
<dbReference type="GO" id="GO:0016491">
    <property type="term" value="F:oxidoreductase activity"/>
    <property type="evidence" value="ECO:0007669"/>
    <property type="project" value="UniProtKB-KW"/>
</dbReference>
<dbReference type="InterPro" id="IPR036291">
    <property type="entry name" value="NAD(P)-bd_dom_sf"/>
</dbReference>
<dbReference type="Gene3D" id="3.40.50.720">
    <property type="entry name" value="NAD(P)-binding Rossmann-like Domain"/>
    <property type="match status" value="1"/>
</dbReference>
<name>A0A975HL59_9GAMM</name>
<dbReference type="PRINTS" id="PR00081">
    <property type="entry name" value="GDHRDH"/>
</dbReference>
<dbReference type="Pfam" id="PF00106">
    <property type="entry name" value="adh_short"/>
    <property type="match status" value="1"/>
</dbReference>
<organism evidence="5 6">
    <name type="scientific">Pseudoalteromonas xiamenensis</name>
    <dbReference type="NCBI Taxonomy" id="882626"/>
    <lineage>
        <taxon>Bacteria</taxon>
        <taxon>Pseudomonadati</taxon>
        <taxon>Pseudomonadota</taxon>
        <taxon>Gammaproteobacteria</taxon>
        <taxon>Alteromonadales</taxon>
        <taxon>Pseudoalteromonadaceae</taxon>
        <taxon>Pseudoalteromonas</taxon>
    </lineage>
</organism>
<dbReference type="PANTHER" id="PTHR43391">
    <property type="entry name" value="RETINOL DEHYDROGENASE-RELATED"/>
    <property type="match status" value="1"/>
</dbReference>
<comment type="similarity">
    <text evidence="1 4">Belongs to the short-chain dehydrogenases/reductases (SDR) family.</text>
</comment>
<evidence type="ECO:0000256" key="2">
    <source>
        <dbReference type="ARBA" id="ARBA00022857"/>
    </source>
</evidence>
<sequence>MCGDSTKNTANYRKLSVRKDINSPLKVLITGCSSGIGLFCAQQLHNEGHHVVATVRNQEDKTRLEALGLNVIILNLACPKNREAGFNAAIELLEGRLDLLFNNGAYGQPGAVEDLPTDVLKQQFEVNFFAWHDLTIRAIRLMHLQGTGKIVHNSSVLGLVALPYRGAYNASKFALEGLTDTLRMELCGTNIHISLIEPGPIVSKFRENAKKAFLENIDWRSSRHKTEYDNQINRLSASDAPQKFTLGPEAVYQRLEAIINSDKPKARYYVTFPTYLMGFLKRILTTAQLDKVLLKNR</sequence>
<evidence type="ECO:0000256" key="1">
    <source>
        <dbReference type="ARBA" id="ARBA00006484"/>
    </source>
</evidence>
<dbReference type="InterPro" id="IPR002347">
    <property type="entry name" value="SDR_fam"/>
</dbReference>
<dbReference type="KEGG" id="pxi:J5O05_01620"/>
<dbReference type="SUPFAM" id="SSF51735">
    <property type="entry name" value="NAD(P)-binding Rossmann-fold domains"/>
    <property type="match status" value="1"/>
</dbReference>
<evidence type="ECO:0000256" key="4">
    <source>
        <dbReference type="RuleBase" id="RU000363"/>
    </source>
</evidence>
<protein>
    <submittedName>
        <fullName evidence="5">SDR family NAD(P)-dependent oxidoreductase</fullName>
    </submittedName>
</protein>
<reference evidence="5" key="1">
    <citation type="submission" date="2021-03" db="EMBL/GenBank/DDBJ databases">
        <title>Complete Genome of Pseudoalteromonas xiamenensis STKMTI.2, a new potential marine bacterium producing anti-Vibrio compounds.</title>
        <authorList>
            <person name="Handayani D.P."/>
            <person name="Isnansetyo A."/>
            <person name="Istiqomah I."/>
            <person name="Jumina J."/>
        </authorList>
    </citation>
    <scope>NUCLEOTIDE SEQUENCE</scope>
    <source>
        <strain evidence="5">STKMTI.2</strain>
    </source>
</reference>
<dbReference type="CDD" id="cd05374">
    <property type="entry name" value="17beta-HSD-like_SDR_c"/>
    <property type="match status" value="1"/>
</dbReference>
<evidence type="ECO:0000313" key="6">
    <source>
        <dbReference type="Proteomes" id="UP000664904"/>
    </source>
</evidence>
<proteinExistence type="inferred from homology"/>
<accession>A0A975HL59</accession>
<dbReference type="AlphaFoldDB" id="A0A975HL59"/>
<dbReference type="EMBL" id="CP072133">
    <property type="protein sequence ID" value="QTH71694.1"/>
    <property type="molecule type" value="Genomic_DNA"/>
</dbReference>
<keyword evidence="6" id="KW-1185">Reference proteome</keyword>
<evidence type="ECO:0000256" key="3">
    <source>
        <dbReference type="ARBA" id="ARBA00023002"/>
    </source>
</evidence>
<evidence type="ECO:0000313" key="5">
    <source>
        <dbReference type="EMBL" id="QTH71694.1"/>
    </source>
</evidence>
<dbReference type="InterPro" id="IPR020904">
    <property type="entry name" value="Sc_DH/Rdtase_CS"/>
</dbReference>
<dbReference type="Proteomes" id="UP000664904">
    <property type="component" value="Chromosome"/>
</dbReference>
<dbReference type="PRINTS" id="PR00080">
    <property type="entry name" value="SDRFAMILY"/>
</dbReference>
<keyword evidence="2" id="KW-0521">NADP</keyword>
<gene>
    <name evidence="5" type="ORF">J5O05_01620</name>
</gene>